<proteinExistence type="predicted"/>
<organism evidence="6 7">
    <name type="scientific">Pseudidiomarina halophila</name>
    <dbReference type="NCBI Taxonomy" id="1449799"/>
    <lineage>
        <taxon>Bacteria</taxon>
        <taxon>Pseudomonadati</taxon>
        <taxon>Pseudomonadota</taxon>
        <taxon>Gammaproteobacteria</taxon>
        <taxon>Alteromonadales</taxon>
        <taxon>Idiomarinaceae</taxon>
        <taxon>Pseudidiomarina</taxon>
    </lineage>
</organism>
<gene>
    <name evidence="6" type="ORF">CWI69_06965</name>
</gene>
<comment type="caution">
    <text evidence="6">The sequence shown here is derived from an EMBL/GenBank/DDBJ whole genome shotgun (WGS) entry which is preliminary data.</text>
</comment>
<evidence type="ECO:0000259" key="5">
    <source>
        <dbReference type="Pfam" id="PF12867"/>
    </source>
</evidence>
<evidence type="ECO:0000256" key="1">
    <source>
        <dbReference type="ARBA" id="ARBA00023002"/>
    </source>
</evidence>
<dbReference type="Pfam" id="PF03781">
    <property type="entry name" value="FGE-sulfatase"/>
    <property type="match status" value="2"/>
</dbReference>
<reference evidence="7" key="1">
    <citation type="journal article" date="2018" name="Front. Microbiol.">
        <title>Genome-Based Analysis Reveals the Taxonomy and Diversity of the Family Idiomarinaceae.</title>
        <authorList>
            <person name="Liu Y."/>
            <person name="Lai Q."/>
            <person name="Shao Z."/>
        </authorList>
    </citation>
    <scope>NUCLEOTIDE SEQUENCE [LARGE SCALE GENOMIC DNA]</scope>
    <source>
        <strain evidence="7">BH195</strain>
    </source>
</reference>
<dbReference type="SUPFAM" id="SSF56436">
    <property type="entry name" value="C-type lectin-like"/>
    <property type="match status" value="1"/>
</dbReference>
<comment type="pathway">
    <text evidence="3">Amino-acid biosynthesis; ergothioneine biosynthesis.</text>
</comment>
<dbReference type="InterPro" id="IPR042095">
    <property type="entry name" value="SUMF_sf"/>
</dbReference>
<dbReference type="OrthoDB" id="9768004at2"/>
<dbReference type="PANTHER" id="PTHR23150">
    <property type="entry name" value="SULFATASE MODIFYING FACTOR 1, 2"/>
    <property type="match status" value="1"/>
</dbReference>
<keyword evidence="7" id="KW-1185">Reference proteome</keyword>
<dbReference type="InterPro" id="IPR051043">
    <property type="entry name" value="Sulfatase_Mod_Factor_Kinase"/>
</dbReference>
<dbReference type="InterPro" id="IPR024775">
    <property type="entry name" value="DinB-like"/>
</dbReference>
<accession>A0A432XVM4</accession>
<evidence type="ECO:0000313" key="7">
    <source>
        <dbReference type="Proteomes" id="UP000287198"/>
    </source>
</evidence>
<dbReference type="Pfam" id="PF12867">
    <property type="entry name" value="DinB_2"/>
    <property type="match status" value="1"/>
</dbReference>
<feature type="domain" description="Sulfatase-modifying factor enzyme-like" evidence="4">
    <location>
        <begin position="188"/>
        <end position="324"/>
    </location>
</feature>
<dbReference type="InterPro" id="IPR034660">
    <property type="entry name" value="DinB/YfiT-like"/>
</dbReference>
<feature type="domain" description="Sulfatase-modifying factor enzyme-like" evidence="4">
    <location>
        <begin position="344"/>
        <end position="425"/>
    </location>
</feature>
<dbReference type="EMBL" id="PIPW01000002">
    <property type="protein sequence ID" value="RUO52777.1"/>
    <property type="molecule type" value="Genomic_DNA"/>
</dbReference>
<dbReference type="GO" id="GO:0052699">
    <property type="term" value="P:ergothioneine biosynthetic process"/>
    <property type="evidence" value="ECO:0007669"/>
    <property type="project" value="InterPro"/>
</dbReference>
<evidence type="ECO:0000256" key="2">
    <source>
        <dbReference type="ARBA" id="ARBA00023004"/>
    </source>
</evidence>
<sequence length="426" mass="48940">MPSGALSFDSESSSEHSLIAQYERVRAQTMALIEDLSAEDMLLQSMPDASPTKWHLAHTTWFFETFLLQPYLSGYKPFDEAYQYLFNSYYETVGERHPRPQRGLLSRPPLEEVLAYREYVDKAMAQLLPTANTDIEAGVTIGLHHEMQHQELLVTDIKHALSLNPYALAVDDSTSLSAASDHKPAPREFVHFEGGLCFIGTDAQSEFAYDCEQPRHQVFVADFSLSDRLVTNAEWLEFIEDGGYERPKLWLSDGWATAQQEGWQAPLYWHRRNDHWYTLTHRRREPLDPNAPVCHISYYEADAFARWCGCRLPTEFEWEVAARTVALKGNLLESQHLLPQPAPSGHKGLKQMYGDAWEWTQSPFIPYPGFTTPEGALAEYNGKFMANQWVLRGGSCATAHQQMRATYRNFFYAHQRWQFTSLRLAK</sequence>
<dbReference type="Proteomes" id="UP000287198">
    <property type="component" value="Unassembled WGS sequence"/>
</dbReference>
<dbReference type="SUPFAM" id="SSF109854">
    <property type="entry name" value="DinB/YfiT-like putative metalloenzymes"/>
    <property type="match status" value="1"/>
</dbReference>
<dbReference type="InterPro" id="IPR005532">
    <property type="entry name" value="SUMF_dom"/>
</dbReference>
<evidence type="ECO:0000259" key="4">
    <source>
        <dbReference type="Pfam" id="PF03781"/>
    </source>
</evidence>
<feature type="domain" description="DinB-like" evidence="5">
    <location>
        <begin position="21"/>
        <end position="150"/>
    </location>
</feature>
<dbReference type="PANTHER" id="PTHR23150:SF36">
    <property type="entry name" value="HERCYNINE OXYGENASE"/>
    <property type="match status" value="1"/>
</dbReference>
<dbReference type="RefSeq" id="WP_126763234.1">
    <property type="nucleotide sequence ID" value="NZ_JBHLTZ010000012.1"/>
</dbReference>
<dbReference type="NCBIfam" id="TIGR03440">
    <property type="entry name" value="egtB_TIGR03440"/>
    <property type="match status" value="1"/>
</dbReference>
<dbReference type="InterPro" id="IPR017806">
    <property type="entry name" value="EgtB"/>
</dbReference>
<dbReference type="Gene3D" id="3.90.1580.10">
    <property type="entry name" value="paralog of FGE (formylglycine-generating enzyme)"/>
    <property type="match status" value="2"/>
</dbReference>
<evidence type="ECO:0000313" key="6">
    <source>
        <dbReference type="EMBL" id="RUO52777.1"/>
    </source>
</evidence>
<dbReference type="AlphaFoldDB" id="A0A432XVM4"/>
<protein>
    <submittedName>
        <fullName evidence="6">Ergothioneine biosynthesis protein EgtB</fullName>
    </submittedName>
</protein>
<keyword evidence="1" id="KW-0560">Oxidoreductase</keyword>
<dbReference type="InterPro" id="IPR016187">
    <property type="entry name" value="CTDL_fold"/>
</dbReference>
<evidence type="ECO:0000256" key="3">
    <source>
        <dbReference type="ARBA" id="ARBA00037882"/>
    </source>
</evidence>
<name>A0A432XVM4_9GAMM</name>
<keyword evidence="2" id="KW-0408">Iron</keyword>